<dbReference type="SUPFAM" id="SSF100950">
    <property type="entry name" value="NagB/RpiA/CoA transferase-like"/>
    <property type="match status" value="1"/>
</dbReference>
<comment type="caution">
    <text evidence="3">The sequence shown here is derived from an EMBL/GenBank/DDBJ whole genome shotgun (WGS) entry which is preliminary data.</text>
</comment>
<dbReference type="GO" id="GO:0005975">
    <property type="term" value="P:carbohydrate metabolic process"/>
    <property type="evidence" value="ECO:0007669"/>
    <property type="project" value="InterPro"/>
</dbReference>
<gene>
    <name evidence="3" type="ORF">EZS27_031292</name>
</gene>
<dbReference type="InterPro" id="IPR006148">
    <property type="entry name" value="Glc/Gal-6P_isomerase"/>
</dbReference>
<accession>A0A5J4QAQ2</accession>
<evidence type="ECO:0000256" key="1">
    <source>
        <dbReference type="ARBA" id="ARBA00010662"/>
    </source>
</evidence>
<dbReference type="PANTHER" id="PTHR11054:SF0">
    <property type="entry name" value="6-PHOSPHOGLUCONOLACTONASE"/>
    <property type="match status" value="1"/>
</dbReference>
<dbReference type="GO" id="GO:0006098">
    <property type="term" value="P:pentose-phosphate shunt"/>
    <property type="evidence" value="ECO:0007669"/>
    <property type="project" value="InterPro"/>
</dbReference>
<keyword evidence="3" id="KW-0378">Hydrolase</keyword>
<dbReference type="Pfam" id="PF01182">
    <property type="entry name" value="Glucosamine_iso"/>
    <property type="match status" value="1"/>
</dbReference>
<dbReference type="InterPro" id="IPR037171">
    <property type="entry name" value="NagB/RpiA_transferase-like"/>
</dbReference>
<name>A0A5J4QAQ2_9ZZZZ</name>
<dbReference type="InterPro" id="IPR039104">
    <property type="entry name" value="6PGL"/>
</dbReference>
<dbReference type="EC" id="3.1.1.31" evidence="3"/>
<evidence type="ECO:0000313" key="3">
    <source>
        <dbReference type="EMBL" id="KAA6318737.1"/>
    </source>
</evidence>
<reference evidence="3" key="1">
    <citation type="submission" date="2019-03" db="EMBL/GenBank/DDBJ databases">
        <title>Single cell metagenomics reveals metabolic interactions within the superorganism composed of flagellate Streblomastix strix and complex community of Bacteroidetes bacteria on its surface.</title>
        <authorList>
            <person name="Treitli S.C."/>
            <person name="Kolisko M."/>
            <person name="Husnik F."/>
            <person name="Keeling P."/>
            <person name="Hampl V."/>
        </authorList>
    </citation>
    <scope>NUCLEOTIDE SEQUENCE</scope>
    <source>
        <strain evidence="3">STM</strain>
    </source>
</reference>
<evidence type="ECO:0000259" key="2">
    <source>
        <dbReference type="Pfam" id="PF01182"/>
    </source>
</evidence>
<dbReference type="PANTHER" id="PTHR11054">
    <property type="entry name" value="6-PHOSPHOGLUCONOLACTONASE"/>
    <property type="match status" value="1"/>
</dbReference>
<organism evidence="3">
    <name type="scientific">termite gut metagenome</name>
    <dbReference type="NCBI Taxonomy" id="433724"/>
    <lineage>
        <taxon>unclassified sequences</taxon>
        <taxon>metagenomes</taxon>
        <taxon>organismal metagenomes</taxon>
    </lineage>
</organism>
<dbReference type="AlphaFoldDB" id="A0A5J4QAQ2"/>
<sequence length="291" mass="33758">MYEIRYRNLIFTQKLLFLFFFSEQNGDLFVYIIGLRMHKYKHKHTKYKNLRVMGGPYIYPTSVETARAIISRIIQIMEEEPDKIFNVAFSGGDTPALMFDLWANEYTDKTPWERLKIWWAEERCVPPEHSDSNYRLMRMLLLDTITISQEHIYRIKGEEKPAREALRYSELVRKHVPEKDNCPIFDMILLGMSKEGDTSSIFSGQEQLLSSTQIYEVCQSPYDGQTRISLTGHPMTKARHVMFLITGKAKANIVRKILTSGDTSPAAYIYHHANNAEIFLDAGAASQLKQQ</sequence>
<feature type="domain" description="Glucosamine/galactosamine-6-phosphate isomerase" evidence="2">
    <location>
        <begin position="64"/>
        <end position="272"/>
    </location>
</feature>
<dbReference type="GO" id="GO:0017057">
    <property type="term" value="F:6-phosphogluconolactonase activity"/>
    <property type="evidence" value="ECO:0007669"/>
    <property type="project" value="UniProtKB-EC"/>
</dbReference>
<dbReference type="EMBL" id="SNRY01004098">
    <property type="protein sequence ID" value="KAA6318737.1"/>
    <property type="molecule type" value="Genomic_DNA"/>
</dbReference>
<dbReference type="NCBIfam" id="TIGR01198">
    <property type="entry name" value="pgl"/>
    <property type="match status" value="1"/>
</dbReference>
<dbReference type="CDD" id="cd01400">
    <property type="entry name" value="6PGL"/>
    <property type="match status" value="1"/>
</dbReference>
<dbReference type="InterPro" id="IPR005900">
    <property type="entry name" value="6-phosphogluconolactonase_DevB"/>
</dbReference>
<proteinExistence type="inferred from homology"/>
<comment type="similarity">
    <text evidence="1">Belongs to the glucosamine/galactosamine-6-phosphate isomerase family. 6-phosphogluconolactonase subfamily.</text>
</comment>
<dbReference type="Gene3D" id="3.40.50.1360">
    <property type="match status" value="1"/>
</dbReference>
<protein>
    <submittedName>
        <fullName evidence="3">6-phosphogluconolactonase</fullName>
        <ecNumber evidence="3">3.1.1.31</ecNumber>
    </submittedName>
</protein>